<accession>A0ABV4XDA2</accession>
<feature type="region of interest" description="Disordered" evidence="1">
    <location>
        <begin position="53"/>
        <end position="100"/>
    </location>
</feature>
<gene>
    <name evidence="2" type="ORF">ACE1CC_28335</name>
</gene>
<reference evidence="2 3" key="1">
    <citation type="submission" date="2024-09" db="EMBL/GenBank/DDBJ databases">
        <title>Floridaenema gen nov. (Aerosakkonemataceae, Aerosakkonematales ord. nov., Cyanobacteria) from benthic tropical and subtropical fresh waters, with the description of four new species.</title>
        <authorList>
            <person name="Moretto J.A."/>
            <person name="Berthold D.E."/>
            <person name="Lefler F.W."/>
            <person name="Huang I.-S."/>
            <person name="Laughinghouse H. IV."/>
        </authorList>
    </citation>
    <scope>NUCLEOTIDE SEQUENCE [LARGE SCALE GENOMIC DNA]</scope>
    <source>
        <strain evidence="2 3">BLCC-F46</strain>
    </source>
</reference>
<organism evidence="2 3">
    <name type="scientific">Floridaenema aerugineum BLCC-F46</name>
    <dbReference type="NCBI Taxonomy" id="3153654"/>
    <lineage>
        <taxon>Bacteria</taxon>
        <taxon>Bacillati</taxon>
        <taxon>Cyanobacteriota</taxon>
        <taxon>Cyanophyceae</taxon>
        <taxon>Oscillatoriophycideae</taxon>
        <taxon>Aerosakkonematales</taxon>
        <taxon>Aerosakkonemataceae</taxon>
        <taxon>Floridanema</taxon>
        <taxon>Floridanema aerugineum</taxon>
    </lineage>
</organism>
<keyword evidence="3" id="KW-1185">Reference proteome</keyword>
<evidence type="ECO:0000313" key="3">
    <source>
        <dbReference type="Proteomes" id="UP001576774"/>
    </source>
</evidence>
<dbReference type="EMBL" id="JBHFNQ010000210">
    <property type="protein sequence ID" value="MFB2880774.1"/>
    <property type="molecule type" value="Genomic_DNA"/>
</dbReference>
<name>A0ABV4XDA2_9CYAN</name>
<dbReference type="RefSeq" id="WP_413273776.1">
    <property type="nucleotide sequence ID" value="NZ_JBHFNQ010000210.1"/>
</dbReference>
<dbReference type="InterPro" id="IPR010328">
    <property type="entry name" value="DUF928"/>
</dbReference>
<dbReference type="Proteomes" id="UP001576774">
    <property type="component" value="Unassembled WGS sequence"/>
</dbReference>
<comment type="caution">
    <text evidence="2">The sequence shown here is derived from an EMBL/GenBank/DDBJ whole genome shotgun (WGS) entry which is preliminary data.</text>
</comment>
<evidence type="ECO:0000256" key="1">
    <source>
        <dbReference type="SAM" id="MobiDB-lite"/>
    </source>
</evidence>
<protein>
    <submittedName>
        <fullName evidence="2">DUF928 domain-containing protein</fullName>
    </submittedName>
</protein>
<evidence type="ECO:0000313" key="2">
    <source>
        <dbReference type="EMBL" id="MFB2880774.1"/>
    </source>
</evidence>
<proteinExistence type="predicted"/>
<sequence length="299" mass="33169">MSRKKRNSLVYLLTLLSLVSGINFICNFSLAFKTLAVVLTLEKQPIKRENINVGEFQPSPNTGALGRVTRTASTGTRYVPPDRGAPSSTGGGATRGLPCEQDQKIPSLPLTALRPDNSLAGGVGLTLESQPQFLVYMPQTSAESAEFTLQDQQRNNVYQSKFTIKGQPGIISISLPKNSIQLENNKNYTWYTSIICDRNNRTKDVTVVGWIKREVPPTNLANQLQNAAARERPRIYAENSIWHEAIANLAELINQNPNDPTLMNEWKTLLESAKIQGIGEKPFRLTKIELPPNLAVQNR</sequence>
<dbReference type="Pfam" id="PF06051">
    <property type="entry name" value="DUF928"/>
    <property type="match status" value="1"/>
</dbReference>